<dbReference type="Proteomes" id="UP000199199">
    <property type="component" value="Unassembled WGS sequence"/>
</dbReference>
<evidence type="ECO:0008006" key="3">
    <source>
        <dbReference type="Google" id="ProtNLM"/>
    </source>
</evidence>
<gene>
    <name evidence="1" type="ORF">SAMN04488556_3434</name>
</gene>
<organism evidence="1 2">
    <name type="scientific">Halostagnicola kamekurae</name>
    <dbReference type="NCBI Taxonomy" id="619731"/>
    <lineage>
        <taxon>Archaea</taxon>
        <taxon>Methanobacteriati</taxon>
        <taxon>Methanobacteriota</taxon>
        <taxon>Stenosarchaea group</taxon>
        <taxon>Halobacteria</taxon>
        <taxon>Halobacteriales</taxon>
        <taxon>Natrialbaceae</taxon>
        <taxon>Halostagnicola</taxon>
    </lineage>
</organism>
<accession>A0A1I6TTY4</accession>
<dbReference type="AlphaFoldDB" id="A0A1I6TTY4"/>
<dbReference type="SUPFAM" id="SSF46785">
    <property type="entry name" value="Winged helix' DNA-binding domain"/>
    <property type="match status" value="1"/>
</dbReference>
<dbReference type="EMBL" id="FOZS01000003">
    <property type="protein sequence ID" value="SFS92692.1"/>
    <property type="molecule type" value="Genomic_DNA"/>
</dbReference>
<evidence type="ECO:0000313" key="1">
    <source>
        <dbReference type="EMBL" id="SFS92692.1"/>
    </source>
</evidence>
<reference evidence="2" key="1">
    <citation type="submission" date="2016-10" db="EMBL/GenBank/DDBJ databases">
        <authorList>
            <person name="Varghese N."/>
            <person name="Submissions S."/>
        </authorList>
    </citation>
    <scope>NUCLEOTIDE SEQUENCE [LARGE SCALE GENOMIC DNA]</scope>
    <source>
        <strain evidence="2">DSM 22427</strain>
    </source>
</reference>
<sequence length="93" mass="10729">MMLLQLPTDRLILEELQGGRNLGANIADEIDRHKKTVTKRLNQLEDYDLVRNIGRGVYEITSRGEIALDHIDQYDRESDQLEAIIDAEFESTE</sequence>
<dbReference type="InterPro" id="IPR036388">
    <property type="entry name" value="WH-like_DNA-bd_sf"/>
</dbReference>
<protein>
    <recommendedName>
        <fullName evidence="3">Winged helix-turn-helix DNA-binding</fullName>
    </recommendedName>
</protein>
<proteinExistence type="predicted"/>
<dbReference type="InterPro" id="IPR036390">
    <property type="entry name" value="WH_DNA-bd_sf"/>
</dbReference>
<name>A0A1I6TTY4_9EURY</name>
<dbReference type="Gene3D" id="1.10.10.10">
    <property type="entry name" value="Winged helix-like DNA-binding domain superfamily/Winged helix DNA-binding domain"/>
    <property type="match status" value="1"/>
</dbReference>
<keyword evidence="2" id="KW-1185">Reference proteome</keyword>
<evidence type="ECO:0000313" key="2">
    <source>
        <dbReference type="Proteomes" id="UP000199199"/>
    </source>
</evidence>